<gene>
    <name evidence="11" type="ORF">SAMN04488056_10172</name>
</gene>
<evidence type="ECO:0000256" key="2">
    <source>
        <dbReference type="ARBA" id="ARBA00022448"/>
    </source>
</evidence>
<comment type="function">
    <text evidence="9">Part of the tripartite ATP-independent periplasmic (TRAP) transport system.</text>
</comment>
<accession>A0A1I4ZF56</accession>
<feature type="transmembrane region" description="Helical" evidence="9">
    <location>
        <begin position="54"/>
        <end position="77"/>
    </location>
</feature>
<organism evidence="11 12">
    <name type="scientific">Cohaesibacter marisflavi</name>
    <dbReference type="NCBI Taxonomy" id="655353"/>
    <lineage>
        <taxon>Bacteria</taxon>
        <taxon>Pseudomonadati</taxon>
        <taxon>Pseudomonadota</taxon>
        <taxon>Alphaproteobacteria</taxon>
        <taxon>Hyphomicrobiales</taxon>
        <taxon>Cohaesibacteraceae</taxon>
    </lineage>
</organism>
<keyword evidence="3" id="KW-1003">Cell membrane</keyword>
<keyword evidence="4 9" id="KW-0997">Cell inner membrane</keyword>
<dbReference type="InterPro" id="IPR007387">
    <property type="entry name" value="TRAP_DctQ"/>
</dbReference>
<dbReference type="OrthoDB" id="9797534at2"/>
<evidence type="ECO:0000256" key="4">
    <source>
        <dbReference type="ARBA" id="ARBA00022519"/>
    </source>
</evidence>
<evidence type="ECO:0000313" key="11">
    <source>
        <dbReference type="EMBL" id="SFN48904.1"/>
    </source>
</evidence>
<feature type="transmembrane region" description="Helical" evidence="9">
    <location>
        <begin position="97"/>
        <end position="118"/>
    </location>
</feature>
<protein>
    <recommendedName>
        <fullName evidence="9">TRAP transporter small permease protein</fullName>
    </recommendedName>
</protein>
<dbReference type="PANTHER" id="PTHR35011:SF10">
    <property type="entry name" value="TRAP TRANSPORTER SMALL PERMEASE PROTEIN"/>
    <property type="match status" value="1"/>
</dbReference>
<comment type="subcellular location">
    <subcellularLocation>
        <location evidence="1 9">Cell inner membrane</location>
        <topology evidence="1 9">Multi-pass membrane protein</topology>
    </subcellularLocation>
</comment>
<dbReference type="Proteomes" id="UP000199236">
    <property type="component" value="Unassembled WGS sequence"/>
</dbReference>
<dbReference type="STRING" id="655353.SAMN04488056_10172"/>
<keyword evidence="6 9" id="KW-1133">Transmembrane helix</keyword>
<keyword evidence="12" id="KW-1185">Reference proteome</keyword>
<evidence type="ECO:0000256" key="9">
    <source>
        <dbReference type="RuleBase" id="RU369079"/>
    </source>
</evidence>
<dbReference type="GO" id="GO:0005886">
    <property type="term" value="C:plasma membrane"/>
    <property type="evidence" value="ECO:0007669"/>
    <property type="project" value="UniProtKB-SubCell"/>
</dbReference>
<dbReference type="Pfam" id="PF04290">
    <property type="entry name" value="DctQ"/>
    <property type="match status" value="1"/>
</dbReference>
<dbReference type="InterPro" id="IPR055348">
    <property type="entry name" value="DctQ"/>
</dbReference>
<proteinExistence type="inferred from homology"/>
<dbReference type="RefSeq" id="WP_090067721.1">
    <property type="nucleotide sequence ID" value="NZ_FOVR01000001.1"/>
</dbReference>
<dbReference type="GO" id="GO:0022857">
    <property type="term" value="F:transmembrane transporter activity"/>
    <property type="evidence" value="ECO:0007669"/>
    <property type="project" value="UniProtKB-UniRule"/>
</dbReference>
<evidence type="ECO:0000256" key="7">
    <source>
        <dbReference type="ARBA" id="ARBA00023136"/>
    </source>
</evidence>
<feature type="domain" description="Tripartite ATP-independent periplasmic transporters DctQ component" evidence="10">
    <location>
        <begin position="34"/>
        <end position="165"/>
    </location>
</feature>
<comment type="subunit">
    <text evidence="9">The complex comprises the extracytoplasmic solute receptor protein and the two transmembrane proteins.</text>
</comment>
<comment type="similarity">
    <text evidence="8 9">Belongs to the TRAP transporter small permease family.</text>
</comment>
<evidence type="ECO:0000256" key="5">
    <source>
        <dbReference type="ARBA" id="ARBA00022692"/>
    </source>
</evidence>
<evidence type="ECO:0000259" key="10">
    <source>
        <dbReference type="Pfam" id="PF04290"/>
    </source>
</evidence>
<dbReference type="AlphaFoldDB" id="A0A1I4ZF56"/>
<keyword evidence="7 9" id="KW-0472">Membrane</keyword>
<evidence type="ECO:0000256" key="1">
    <source>
        <dbReference type="ARBA" id="ARBA00004429"/>
    </source>
</evidence>
<evidence type="ECO:0000256" key="8">
    <source>
        <dbReference type="ARBA" id="ARBA00038436"/>
    </source>
</evidence>
<sequence length="180" mass="19170">MPVSEDRKFSAITNPIDQISSYSCIIGGVCLVAIFALIAAEITARNFLGTSLPFSWDFAAYMMGACIFLSAGATLKAGGHVRVTALHDYLPPKGQQVLDAVACLIGLAIALVILYAVSDMAMLSLKRGSTSSSVVRTPLWIPQGFMVVGALVFTLQMFAQVLRTVGGETLHNDADIEDQL</sequence>
<reference evidence="11 12" key="1">
    <citation type="submission" date="2016-10" db="EMBL/GenBank/DDBJ databases">
        <authorList>
            <person name="de Groot N.N."/>
        </authorList>
    </citation>
    <scope>NUCLEOTIDE SEQUENCE [LARGE SCALE GENOMIC DNA]</scope>
    <source>
        <strain evidence="11 12">CGMCC 1.9157</strain>
    </source>
</reference>
<name>A0A1I4ZF56_9HYPH</name>
<feature type="transmembrane region" description="Helical" evidence="9">
    <location>
        <begin position="139"/>
        <end position="159"/>
    </location>
</feature>
<dbReference type="PANTHER" id="PTHR35011">
    <property type="entry name" value="2,3-DIKETO-L-GULONATE TRAP TRANSPORTER SMALL PERMEASE PROTEIN YIAM"/>
    <property type="match status" value="1"/>
</dbReference>
<dbReference type="GO" id="GO:0015740">
    <property type="term" value="P:C4-dicarboxylate transport"/>
    <property type="evidence" value="ECO:0007669"/>
    <property type="project" value="TreeGrafter"/>
</dbReference>
<keyword evidence="5 9" id="KW-0812">Transmembrane</keyword>
<keyword evidence="2 9" id="KW-0813">Transport</keyword>
<evidence type="ECO:0000313" key="12">
    <source>
        <dbReference type="Proteomes" id="UP000199236"/>
    </source>
</evidence>
<evidence type="ECO:0000256" key="6">
    <source>
        <dbReference type="ARBA" id="ARBA00022989"/>
    </source>
</evidence>
<feature type="transmembrane region" description="Helical" evidence="9">
    <location>
        <begin position="20"/>
        <end position="42"/>
    </location>
</feature>
<evidence type="ECO:0000256" key="3">
    <source>
        <dbReference type="ARBA" id="ARBA00022475"/>
    </source>
</evidence>
<dbReference type="EMBL" id="FOVR01000001">
    <property type="protein sequence ID" value="SFN48904.1"/>
    <property type="molecule type" value="Genomic_DNA"/>
</dbReference>